<dbReference type="VEuPathDB" id="VectorBase:HLOH_042615"/>
<dbReference type="PANTHER" id="PTHR20910">
    <property type="entry name" value="AGAP001623-PA"/>
    <property type="match status" value="1"/>
</dbReference>
<dbReference type="SUPFAM" id="SSF49329">
    <property type="entry name" value="Cu,Zn superoxide dismutase-like"/>
    <property type="match status" value="1"/>
</dbReference>
<gene>
    <name evidence="1" type="ORF">HPB48_022591</name>
</gene>
<dbReference type="PANTHER" id="PTHR20910:SF1">
    <property type="entry name" value="SUPEROXIDE DISMUTASE COPPER_ZINC BINDING DOMAIN-CONTAINING PROTEIN"/>
    <property type="match status" value="1"/>
</dbReference>
<comment type="caution">
    <text evidence="1">The sequence shown here is derived from an EMBL/GenBank/DDBJ whole genome shotgun (WGS) entry which is preliminary data.</text>
</comment>
<dbReference type="OrthoDB" id="159229at2759"/>
<dbReference type="GO" id="GO:0046872">
    <property type="term" value="F:metal ion binding"/>
    <property type="evidence" value="ECO:0007669"/>
    <property type="project" value="InterPro"/>
</dbReference>
<evidence type="ECO:0000313" key="2">
    <source>
        <dbReference type="Proteomes" id="UP000821853"/>
    </source>
</evidence>
<dbReference type="InterPro" id="IPR036423">
    <property type="entry name" value="SOD-like_Cu/Zn_dom_sf"/>
</dbReference>
<organism evidence="1 2">
    <name type="scientific">Haemaphysalis longicornis</name>
    <name type="common">Bush tick</name>
    <dbReference type="NCBI Taxonomy" id="44386"/>
    <lineage>
        <taxon>Eukaryota</taxon>
        <taxon>Metazoa</taxon>
        <taxon>Ecdysozoa</taxon>
        <taxon>Arthropoda</taxon>
        <taxon>Chelicerata</taxon>
        <taxon>Arachnida</taxon>
        <taxon>Acari</taxon>
        <taxon>Parasitiformes</taxon>
        <taxon>Ixodida</taxon>
        <taxon>Ixodoidea</taxon>
        <taxon>Ixodidae</taxon>
        <taxon>Haemaphysalinae</taxon>
        <taxon>Haemaphysalis</taxon>
    </lineage>
</organism>
<dbReference type="Gene3D" id="2.60.40.200">
    <property type="entry name" value="Superoxide dismutase, copper/zinc binding domain"/>
    <property type="match status" value="1"/>
</dbReference>
<dbReference type="AlphaFoldDB" id="A0A9J6G7D9"/>
<name>A0A9J6G7D9_HAELO</name>
<proteinExistence type="predicted"/>
<dbReference type="InterPro" id="IPR053257">
    <property type="entry name" value="Cu-only_SOD"/>
</dbReference>
<dbReference type="GO" id="GO:0006801">
    <property type="term" value="P:superoxide metabolic process"/>
    <property type="evidence" value="ECO:0007669"/>
    <property type="project" value="InterPro"/>
</dbReference>
<dbReference type="EMBL" id="JABSTR010000005">
    <property type="protein sequence ID" value="KAH9370440.1"/>
    <property type="molecule type" value="Genomic_DNA"/>
</dbReference>
<dbReference type="Proteomes" id="UP000821853">
    <property type="component" value="Chromosome 3"/>
</dbReference>
<keyword evidence="2" id="KW-1185">Reference proteome</keyword>
<evidence type="ECO:0000313" key="1">
    <source>
        <dbReference type="EMBL" id="KAH9370440.1"/>
    </source>
</evidence>
<protein>
    <submittedName>
        <fullName evidence="1">Uncharacterized protein</fullName>
    </submittedName>
</protein>
<accession>A0A9J6G7D9</accession>
<sequence>MKPMHLPLSFSCATAEDPFGDAYVDLGLCWQDGRNGTVDHNWHVHSVALAPGSSDCAATKGHYNPHHVDTAHAYGCECSSKAPLRCEAGDLASRQGAVSIPSCHVGIARYHHSLTHSQQALSLSIPVAKIALKTSVPSTIFYYRRMRCLRFQQNNLSECVHVISPPTFQKLGDNQKQRKLLSS</sequence>
<reference evidence="1 2" key="1">
    <citation type="journal article" date="2020" name="Cell">
        <title>Large-Scale Comparative Analyses of Tick Genomes Elucidate Their Genetic Diversity and Vector Capacities.</title>
        <authorList>
            <consortium name="Tick Genome and Microbiome Consortium (TIGMIC)"/>
            <person name="Jia N."/>
            <person name="Wang J."/>
            <person name="Shi W."/>
            <person name="Du L."/>
            <person name="Sun Y."/>
            <person name="Zhan W."/>
            <person name="Jiang J.F."/>
            <person name="Wang Q."/>
            <person name="Zhang B."/>
            <person name="Ji P."/>
            <person name="Bell-Sakyi L."/>
            <person name="Cui X.M."/>
            <person name="Yuan T.T."/>
            <person name="Jiang B.G."/>
            <person name="Yang W.F."/>
            <person name="Lam T.T."/>
            <person name="Chang Q.C."/>
            <person name="Ding S.J."/>
            <person name="Wang X.J."/>
            <person name="Zhu J.G."/>
            <person name="Ruan X.D."/>
            <person name="Zhao L."/>
            <person name="Wei J.T."/>
            <person name="Ye R.Z."/>
            <person name="Que T.C."/>
            <person name="Du C.H."/>
            <person name="Zhou Y.H."/>
            <person name="Cheng J.X."/>
            <person name="Dai P.F."/>
            <person name="Guo W.B."/>
            <person name="Han X.H."/>
            <person name="Huang E.J."/>
            <person name="Li L.F."/>
            <person name="Wei W."/>
            <person name="Gao Y.C."/>
            <person name="Liu J.Z."/>
            <person name="Shao H.Z."/>
            <person name="Wang X."/>
            <person name="Wang C.C."/>
            <person name="Yang T.C."/>
            <person name="Huo Q.B."/>
            <person name="Li W."/>
            <person name="Chen H.Y."/>
            <person name="Chen S.E."/>
            <person name="Zhou L.G."/>
            <person name="Ni X.B."/>
            <person name="Tian J.H."/>
            <person name="Sheng Y."/>
            <person name="Liu T."/>
            <person name="Pan Y.S."/>
            <person name="Xia L.Y."/>
            <person name="Li J."/>
            <person name="Zhao F."/>
            <person name="Cao W.C."/>
        </authorList>
    </citation>
    <scope>NUCLEOTIDE SEQUENCE [LARGE SCALE GENOMIC DNA]</scope>
    <source>
        <strain evidence="1">HaeL-2018</strain>
    </source>
</reference>